<name>A0ACB8SCM9_9AGAM</name>
<dbReference type="EMBL" id="MU275838">
    <property type="protein sequence ID" value="KAI0054007.1"/>
    <property type="molecule type" value="Genomic_DNA"/>
</dbReference>
<organism evidence="1 2">
    <name type="scientific">Auriscalpium vulgare</name>
    <dbReference type="NCBI Taxonomy" id="40419"/>
    <lineage>
        <taxon>Eukaryota</taxon>
        <taxon>Fungi</taxon>
        <taxon>Dikarya</taxon>
        <taxon>Basidiomycota</taxon>
        <taxon>Agaricomycotina</taxon>
        <taxon>Agaricomycetes</taxon>
        <taxon>Russulales</taxon>
        <taxon>Auriscalpiaceae</taxon>
        <taxon>Auriscalpium</taxon>
    </lineage>
</organism>
<evidence type="ECO:0000313" key="1">
    <source>
        <dbReference type="EMBL" id="KAI0054007.1"/>
    </source>
</evidence>
<comment type="caution">
    <text evidence="1">The sequence shown here is derived from an EMBL/GenBank/DDBJ whole genome shotgun (WGS) entry which is preliminary data.</text>
</comment>
<accession>A0ACB8SCM9</accession>
<sequence>MFLYPACFILGCARGLLASYVLFGPFAKPHHPRWTPTFSTGTFIHLTICISHSHLHADMFVRSTSRRYTCL</sequence>
<feature type="non-terminal residue" evidence="1">
    <location>
        <position position="71"/>
    </location>
</feature>
<keyword evidence="2" id="KW-1185">Reference proteome</keyword>
<protein>
    <submittedName>
        <fullName evidence="1">Uncharacterized protein</fullName>
    </submittedName>
</protein>
<reference evidence="1" key="2">
    <citation type="journal article" date="2022" name="New Phytol.">
        <title>Evolutionary transition to the ectomycorrhizal habit in the genomes of a hyperdiverse lineage of mushroom-forming fungi.</title>
        <authorList>
            <person name="Looney B."/>
            <person name="Miyauchi S."/>
            <person name="Morin E."/>
            <person name="Drula E."/>
            <person name="Courty P.E."/>
            <person name="Kohler A."/>
            <person name="Kuo A."/>
            <person name="LaButti K."/>
            <person name="Pangilinan J."/>
            <person name="Lipzen A."/>
            <person name="Riley R."/>
            <person name="Andreopoulos W."/>
            <person name="He G."/>
            <person name="Johnson J."/>
            <person name="Nolan M."/>
            <person name="Tritt A."/>
            <person name="Barry K.W."/>
            <person name="Grigoriev I.V."/>
            <person name="Nagy L.G."/>
            <person name="Hibbett D."/>
            <person name="Henrissat B."/>
            <person name="Matheny P.B."/>
            <person name="Labbe J."/>
            <person name="Martin F.M."/>
        </authorList>
    </citation>
    <scope>NUCLEOTIDE SEQUENCE</scope>
    <source>
        <strain evidence="1">FP105234-sp</strain>
    </source>
</reference>
<evidence type="ECO:0000313" key="2">
    <source>
        <dbReference type="Proteomes" id="UP000814033"/>
    </source>
</evidence>
<reference evidence="1" key="1">
    <citation type="submission" date="2021-02" db="EMBL/GenBank/DDBJ databases">
        <authorList>
            <consortium name="DOE Joint Genome Institute"/>
            <person name="Ahrendt S."/>
            <person name="Looney B.P."/>
            <person name="Miyauchi S."/>
            <person name="Morin E."/>
            <person name="Drula E."/>
            <person name="Courty P.E."/>
            <person name="Chicoki N."/>
            <person name="Fauchery L."/>
            <person name="Kohler A."/>
            <person name="Kuo A."/>
            <person name="Labutti K."/>
            <person name="Pangilinan J."/>
            <person name="Lipzen A."/>
            <person name="Riley R."/>
            <person name="Andreopoulos W."/>
            <person name="He G."/>
            <person name="Johnson J."/>
            <person name="Barry K.W."/>
            <person name="Grigoriev I.V."/>
            <person name="Nagy L."/>
            <person name="Hibbett D."/>
            <person name="Henrissat B."/>
            <person name="Matheny P.B."/>
            <person name="Labbe J."/>
            <person name="Martin F."/>
        </authorList>
    </citation>
    <scope>NUCLEOTIDE SEQUENCE</scope>
    <source>
        <strain evidence="1">FP105234-sp</strain>
    </source>
</reference>
<gene>
    <name evidence="1" type="ORF">FA95DRAFT_1551792</name>
</gene>
<dbReference type="Proteomes" id="UP000814033">
    <property type="component" value="Unassembled WGS sequence"/>
</dbReference>
<proteinExistence type="predicted"/>